<proteinExistence type="predicted"/>
<gene>
    <name evidence="2" type="ORF">Q4527_02285</name>
</gene>
<dbReference type="InterPro" id="IPR025474">
    <property type="entry name" value="DUF4325"/>
</dbReference>
<organism evidence="2 3">
    <name type="scientific">Alteromonas stellipolaris</name>
    <dbReference type="NCBI Taxonomy" id="233316"/>
    <lineage>
        <taxon>Bacteria</taxon>
        <taxon>Pseudomonadati</taxon>
        <taxon>Pseudomonadota</taxon>
        <taxon>Gammaproteobacteria</taxon>
        <taxon>Alteromonadales</taxon>
        <taxon>Alteromonadaceae</taxon>
        <taxon>Alteromonas/Salinimonas group</taxon>
        <taxon>Alteromonas</taxon>
    </lineage>
</organism>
<evidence type="ECO:0000313" key="3">
    <source>
        <dbReference type="Proteomes" id="UP001170717"/>
    </source>
</evidence>
<feature type="domain" description="DUF4325" evidence="1">
    <location>
        <begin position="25"/>
        <end position="91"/>
    </location>
</feature>
<dbReference type="RefSeq" id="WP_061997638.1">
    <property type="nucleotide sequence ID" value="NZ_JAUOQI010000001.1"/>
</dbReference>
<protein>
    <submittedName>
        <fullName evidence="2">STAS-like domain-containing protein</fullName>
    </submittedName>
</protein>
<name>A0AAW7Z0U4_9ALTE</name>
<evidence type="ECO:0000259" key="1">
    <source>
        <dbReference type="Pfam" id="PF14213"/>
    </source>
</evidence>
<reference evidence="2" key="1">
    <citation type="submission" date="2023-07" db="EMBL/GenBank/DDBJ databases">
        <title>Genome content predicts the carbon catabolic preferences of heterotrophic bacteria.</title>
        <authorList>
            <person name="Gralka M."/>
        </authorList>
    </citation>
    <scope>NUCLEOTIDE SEQUENCE</scope>
    <source>
        <strain evidence="2">F2M12</strain>
    </source>
</reference>
<dbReference type="Pfam" id="PF14213">
    <property type="entry name" value="DUF4325"/>
    <property type="match status" value="1"/>
</dbReference>
<accession>A0AAW7Z0U4</accession>
<dbReference type="AlphaFoldDB" id="A0AAW7Z0U4"/>
<evidence type="ECO:0000313" key="2">
    <source>
        <dbReference type="EMBL" id="MDO6576196.1"/>
    </source>
</evidence>
<sequence>MIEISVAKDFSIKPFGRYLSDGKWSGERFRKDILYPAFKLNPGENIIVSLNNIPRGFGSSFLEEAFGGLVRDGIPKETLEKNLVILSDEEDYIIEIKEYIEKA</sequence>
<comment type="caution">
    <text evidence="2">The sequence shown here is derived from an EMBL/GenBank/DDBJ whole genome shotgun (WGS) entry which is preliminary data.</text>
</comment>
<dbReference type="Proteomes" id="UP001170717">
    <property type="component" value="Unassembled WGS sequence"/>
</dbReference>
<dbReference type="EMBL" id="JAUOQI010000001">
    <property type="protein sequence ID" value="MDO6576196.1"/>
    <property type="molecule type" value="Genomic_DNA"/>
</dbReference>